<dbReference type="EMBL" id="LSRX01000777">
    <property type="protein sequence ID" value="OLP89111.1"/>
    <property type="molecule type" value="Genomic_DNA"/>
</dbReference>
<evidence type="ECO:0000313" key="3">
    <source>
        <dbReference type="EMBL" id="OLP89111.1"/>
    </source>
</evidence>
<comment type="caution">
    <text evidence="3">The sequence shown here is derived from an EMBL/GenBank/DDBJ whole genome shotgun (WGS) entry which is preliminary data.</text>
</comment>
<reference evidence="3 4" key="1">
    <citation type="submission" date="2016-02" db="EMBL/GenBank/DDBJ databases">
        <title>Genome analysis of coral dinoflagellate symbionts highlights evolutionary adaptations to a symbiotic lifestyle.</title>
        <authorList>
            <person name="Aranda M."/>
            <person name="Li Y."/>
            <person name="Liew Y.J."/>
            <person name="Baumgarten S."/>
            <person name="Simakov O."/>
            <person name="Wilson M."/>
            <person name="Piel J."/>
            <person name="Ashoor H."/>
            <person name="Bougouffa S."/>
            <person name="Bajic V.B."/>
            <person name="Ryu T."/>
            <person name="Ravasi T."/>
            <person name="Bayer T."/>
            <person name="Micklem G."/>
            <person name="Kim H."/>
            <person name="Bhak J."/>
            <person name="Lajeunesse T.C."/>
            <person name="Voolstra C.R."/>
        </authorList>
    </citation>
    <scope>NUCLEOTIDE SEQUENCE [LARGE SCALE GENOMIC DNA]</scope>
    <source>
        <strain evidence="3 4">CCMP2467</strain>
    </source>
</reference>
<dbReference type="Proteomes" id="UP000186817">
    <property type="component" value="Unassembled WGS sequence"/>
</dbReference>
<feature type="domain" description="Reverse transcriptase Ty1/copia-type" evidence="2">
    <location>
        <begin position="367"/>
        <end position="587"/>
    </location>
</feature>
<dbReference type="OrthoDB" id="413361at2759"/>
<evidence type="ECO:0000259" key="2">
    <source>
        <dbReference type="Pfam" id="PF07727"/>
    </source>
</evidence>
<dbReference type="Pfam" id="PF07727">
    <property type="entry name" value="RVT_2"/>
    <property type="match status" value="1"/>
</dbReference>
<dbReference type="AlphaFoldDB" id="A0A1Q9D1Q3"/>
<proteinExistence type="predicted"/>
<organism evidence="3 4">
    <name type="scientific">Symbiodinium microadriaticum</name>
    <name type="common">Dinoflagellate</name>
    <name type="synonym">Zooxanthella microadriatica</name>
    <dbReference type="NCBI Taxonomy" id="2951"/>
    <lineage>
        <taxon>Eukaryota</taxon>
        <taxon>Sar</taxon>
        <taxon>Alveolata</taxon>
        <taxon>Dinophyceae</taxon>
        <taxon>Suessiales</taxon>
        <taxon>Symbiodiniaceae</taxon>
        <taxon>Symbiodinium</taxon>
    </lineage>
</organism>
<evidence type="ECO:0000256" key="1">
    <source>
        <dbReference type="SAM" id="MobiDB-lite"/>
    </source>
</evidence>
<protein>
    <submittedName>
        <fullName evidence="3">Copia protein</fullName>
    </submittedName>
</protein>
<sequence length="929" mass="105102">MAVSTFNQRELARGFSPVQHVLGQSPDTANRHLLAATQSEEPILNDAVAEFKREAESRAVAEKALVDWQAQQRVNRAMNSRSRAQCVYRPGDLVFFWRTQESGRHKRQPGTRQGRFLGPARILAMETRQNEDGTARPGHAVWLVRGRHLLKCSPEQLRPASQREELIDSLSQTDSTPWTFTKLTAEIGGNQYEDISDETPPEEEWNRAQDVTQELQPSRVRIRGKRQLVRTDTGGDTIMDEPSEPSQPSRIRRTFDHRGPRPWEAAAVHWSTVVQESAWATQEVGYWTDDQAAVEVAVDLPDSQRGWDHFCKNPQAYLVSMLKRRAVEVSEKRLSAEDRQKFAEAKQKEVRNFISANAFEALPKELQPSKDQAIGMRWLLTWKVQEDGSVKPKARAILLGYQDPQYEYRSTTAPVMTRQTRQLFLQAAANLKWRIQKGDISGAFLQGRDYPDELFCSPCDEILEAMKLPKGSITRLKRACYGLVDAPLEWYKTVAEFMESIGLVRLWSDACAWVWKPQGELRGMVTGHVDDFMFGGADSDAGWQEIIRRIKERFRWGDWDQDSFTQCGVQIESVPEGFTLSQPRYLDGLAEIPLNSVRRKQRSSPTTDREKSQLRALLGGLSWFAQQTSPHVAAEVSLRLSEVCESTVDTIVQTNQLLDYARQRQGHKLLIHRCRNEDMQFFAWVDAQGIFIGAASKDLLQGAVCQVSPITWHSTKIDRTCRSPGAAESQAAVNGEDSLFYVRYQWAEMFAKEVDLRNPSNMAAQVGGSLITDSRNVYDKLHTAVLTIQGAEKKSNLELLSVKESQLNTGLQVRWVHSEAQLANALTKRGAKELELYYKMNFTWRIVEDPDMQSARRRRQNGLTPFEQTLGAAQREPTGFAAYRSRQSLEAIGEGQKVAAQPETLDGTSMRHGAAMTSPNMIADVVCIA</sequence>
<evidence type="ECO:0000313" key="4">
    <source>
        <dbReference type="Proteomes" id="UP000186817"/>
    </source>
</evidence>
<dbReference type="InterPro" id="IPR013103">
    <property type="entry name" value="RVT_2"/>
</dbReference>
<name>A0A1Q9D1Q3_SYMMI</name>
<keyword evidence="4" id="KW-1185">Reference proteome</keyword>
<gene>
    <name evidence="3" type="primary">GIP</name>
    <name evidence="3" type="ORF">AK812_SmicGene29456</name>
</gene>
<feature type="region of interest" description="Disordered" evidence="1">
    <location>
        <begin position="225"/>
        <end position="257"/>
    </location>
</feature>
<accession>A0A1Q9D1Q3</accession>